<dbReference type="PROSITE" id="PS00622">
    <property type="entry name" value="HTH_LUXR_1"/>
    <property type="match status" value="1"/>
</dbReference>
<dbReference type="SUPFAM" id="SSF46894">
    <property type="entry name" value="C-terminal effector domain of the bipartite response regulators"/>
    <property type="match status" value="1"/>
</dbReference>
<dbReference type="Pfam" id="PF00196">
    <property type="entry name" value="GerE"/>
    <property type="match status" value="1"/>
</dbReference>
<evidence type="ECO:0000256" key="1">
    <source>
        <dbReference type="ARBA" id="ARBA00022741"/>
    </source>
</evidence>
<dbReference type="PROSITE" id="PS50043">
    <property type="entry name" value="HTH_LUXR_2"/>
    <property type="match status" value="1"/>
</dbReference>
<dbReference type="SUPFAM" id="SSF48452">
    <property type="entry name" value="TPR-like"/>
    <property type="match status" value="1"/>
</dbReference>
<dbReference type="SUPFAM" id="SSF52540">
    <property type="entry name" value="P-loop containing nucleoside triphosphate hydrolases"/>
    <property type="match status" value="1"/>
</dbReference>
<keyword evidence="2" id="KW-0067">ATP-binding</keyword>
<dbReference type="Proteomes" id="UP000604117">
    <property type="component" value="Unassembled WGS sequence"/>
</dbReference>
<protein>
    <submittedName>
        <fullName evidence="5">Helix-turn-helix transcriptional regulator</fullName>
    </submittedName>
</protein>
<evidence type="ECO:0000259" key="4">
    <source>
        <dbReference type="PROSITE" id="PS50043"/>
    </source>
</evidence>
<dbReference type="InterPro" id="IPR036388">
    <property type="entry name" value="WH-like_DNA-bd_sf"/>
</dbReference>
<comment type="caution">
    <text evidence="5">The sequence shown here is derived from an EMBL/GenBank/DDBJ whole genome shotgun (WGS) entry which is preliminary data.</text>
</comment>
<organism evidence="5 6">
    <name type="scientific">Asanoa siamensis</name>
    <dbReference type="NCBI Taxonomy" id="926357"/>
    <lineage>
        <taxon>Bacteria</taxon>
        <taxon>Bacillati</taxon>
        <taxon>Actinomycetota</taxon>
        <taxon>Actinomycetes</taxon>
        <taxon>Micromonosporales</taxon>
        <taxon>Micromonosporaceae</taxon>
        <taxon>Asanoa</taxon>
    </lineage>
</organism>
<dbReference type="InterPro" id="IPR027417">
    <property type="entry name" value="P-loop_NTPase"/>
</dbReference>
<dbReference type="Pfam" id="PF13191">
    <property type="entry name" value="AAA_16"/>
    <property type="match status" value="1"/>
</dbReference>
<dbReference type="Gene3D" id="1.25.40.10">
    <property type="entry name" value="Tetratricopeptide repeat domain"/>
    <property type="match status" value="1"/>
</dbReference>
<evidence type="ECO:0000256" key="3">
    <source>
        <dbReference type="SAM" id="MobiDB-lite"/>
    </source>
</evidence>
<dbReference type="PANTHER" id="PTHR16305:SF35">
    <property type="entry name" value="TRANSCRIPTIONAL ACTIVATOR DOMAIN"/>
    <property type="match status" value="1"/>
</dbReference>
<feature type="domain" description="HTH luxR-type" evidence="4">
    <location>
        <begin position="810"/>
        <end position="871"/>
    </location>
</feature>
<reference evidence="5 6" key="1">
    <citation type="submission" date="2021-01" db="EMBL/GenBank/DDBJ databases">
        <title>Whole genome shotgun sequence of Asanoa siamensis NBRC 107932.</title>
        <authorList>
            <person name="Komaki H."/>
            <person name="Tamura T."/>
        </authorList>
    </citation>
    <scope>NUCLEOTIDE SEQUENCE [LARGE SCALE GENOMIC DNA]</scope>
    <source>
        <strain evidence="5 6">NBRC 107932</strain>
    </source>
</reference>
<dbReference type="Gene3D" id="1.10.10.10">
    <property type="entry name" value="Winged helix-like DNA-binding domain superfamily/Winged helix DNA-binding domain"/>
    <property type="match status" value="1"/>
</dbReference>
<dbReference type="InterPro" id="IPR011990">
    <property type="entry name" value="TPR-like_helical_dom_sf"/>
</dbReference>
<evidence type="ECO:0000313" key="6">
    <source>
        <dbReference type="Proteomes" id="UP000604117"/>
    </source>
</evidence>
<dbReference type="SMART" id="SM00421">
    <property type="entry name" value="HTH_LUXR"/>
    <property type="match status" value="1"/>
</dbReference>
<accession>A0ABQ4CUA7</accession>
<dbReference type="RefSeq" id="WP_203715766.1">
    <property type="nucleotide sequence ID" value="NZ_BONE01000036.1"/>
</dbReference>
<gene>
    <name evidence="5" type="ORF">Asi02nite_43960</name>
</gene>
<keyword evidence="1" id="KW-0547">Nucleotide-binding</keyword>
<dbReference type="PANTHER" id="PTHR16305">
    <property type="entry name" value="TESTICULAR SOLUBLE ADENYLYL CYCLASE"/>
    <property type="match status" value="1"/>
</dbReference>
<dbReference type="PRINTS" id="PR00038">
    <property type="entry name" value="HTHLUXR"/>
</dbReference>
<evidence type="ECO:0000256" key="2">
    <source>
        <dbReference type="ARBA" id="ARBA00022840"/>
    </source>
</evidence>
<dbReference type="InterPro" id="IPR016032">
    <property type="entry name" value="Sig_transdc_resp-reg_C-effctor"/>
</dbReference>
<dbReference type="EMBL" id="BONE01000036">
    <property type="protein sequence ID" value="GIF74878.1"/>
    <property type="molecule type" value="Genomic_DNA"/>
</dbReference>
<dbReference type="InterPro" id="IPR000792">
    <property type="entry name" value="Tscrpt_reg_LuxR_C"/>
</dbReference>
<dbReference type="CDD" id="cd06170">
    <property type="entry name" value="LuxR_C_like"/>
    <property type="match status" value="1"/>
</dbReference>
<evidence type="ECO:0000313" key="5">
    <source>
        <dbReference type="EMBL" id="GIF74878.1"/>
    </source>
</evidence>
<feature type="region of interest" description="Disordered" evidence="3">
    <location>
        <begin position="79"/>
        <end position="101"/>
    </location>
</feature>
<name>A0ABQ4CUA7_9ACTN</name>
<dbReference type="InterPro" id="IPR041664">
    <property type="entry name" value="AAA_16"/>
</dbReference>
<sequence length="871" mass="90998">MLVAPAVHILAPGGPVLRGRVRELAAIGRLLRRAADGAGGTLLIEGDPGSGRSALLAHAERQAPGFACLRARGQPGEADLPYAALPPSPVPRPTRRPRTAEQRLRSCTRFFDAVVSLSRHRPVLCVVDDADRVDPPSLEVLAFLARRARDHRIAVVFAGTGGPAVAATTLRLAPLDPGQAADVLADHGLGGPLAEVLAGLSFGNPAALHDLVRALTPGQRRGVEPPPAGLPADGDLRLAYRTRLRALPASTRRALLLVALDDGLDPAALARLGGGALAAAERAGLLRGTGFTHPAAREAVRDEATLADRQRAHRTLAKLLTGDAHGLRRLLHLAAATPPPDAGLADEIERAAQSVVDCRVGSVALERAAELTPDGGPAVARRAAAARFAWLGGDLARARRLLARAGAGGALLAGEIALRGGPAGEALELLLTSADELAPTRPDQAWRALVLAGEAVCLDGNHGRYREVLRRAAVLRRAGHVDPVRSAQVAGLAAIMRGDHERARPALRSVLSLSTPDPEVLTSAATAGLLLGDDAAAHRILERAVELARSSGAVALLPRALELRTFVEYWMGSYDAAAASAREGLVAARACGQRAAAGNLVGLLALLAALRGAAPECLGWMRELRSGSHASRPRALVQWALAVLDLVAGRAADALRRLSTMADPMSGSGTVLIQMTATPYLVEAAAGAGDPAAAHAAAAVFDRWAAATGDPTRQALAARCRALLAPRGSGPALAEFETALRLHPADGGDFERARTELLLGRDLRRARHPRDARPHLHRAAEGFALLDMPIWAAQASTELRAAGEAGDRAAPPPGLTLTAQQQRIAQLVADGATNREVAAQLFLSTRTVDHHLRNIFSRLGVRSRTELARTL</sequence>
<keyword evidence="6" id="KW-1185">Reference proteome</keyword>
<proteinExistence type="predicted"/>